<evidence type="ECO:0000313" key="2">
    <source>
        <dbReference type="EMBL" id="CAD5318396.1"/>
    </source>
</evidence>
<feature type="compositionally biased region" description="Polar residues" evidence="1">
    <location>
        <begin position="362"/>
        <end position="373"/>
    </location>
</feature>
<gene>
    <name evidence="2" type="ORF">AT9943_LOCUS6631</name>
</gene>
<dbReference type="EMBL" id="LR881467">
    <property type="protein sequence ID" value="CAD5318396.1"/>
    <property type="molecule type" value="Genomic_DNA"/>
</dbReference>
<feature type="region of interest" description="Disordered" evidence="1">
    <location>
        <begin position="333"/>
        <end position="373"/>
    </location>
</feature>
<feature type="compositionally biased region" description="Polar residues" evidence="1">
    <location>
        <begin position="1"/>
        <end position="16"/>
    </location>
</feature>
<name>A0A7G2EC09_ARATH</name>
<accession>A0A7G2EC09</accession>
<protein>
    <submittedName>
        <fullName evidence="2">(thale cress) hypothetical protein</fullName>
    </submittedName>
</protein>
<dbReference type="AlphaFoldDB" id="A0A7G2EC09"/>
<reference evidence="2 3" key="1">
    <citation type="submission" date="2020-09" db="EMBL/GenBank/DDBJ databases">
        <authorList>
            <person name="Ashkenazy H."/>
        </authorList>
    </citation>
    <scope>NUCLEOTIDE SEQUENCE [LARGE SCALE GENOMIC DNA]</scope>
    <source>
        <strain evidence="3">cv. Cdm-0</strain>
    </source>
</reference>
<evidence type="ECO:0000313" key="3">
    <source>
        <dbReference type="Proteomes" id="UP000516314"/>
    </source>
</evidence>
<feature type="compositionally biased region" description="Polar residues" evidence="1">
    <location>
        <begin position="23"/>
        <end position="45"/>
    </location>
</feature>
<dbReference type="Pfam" id="PF03004">
    <property type="entry name" value="Transposase_24"/>
    <property type="match status" value="1"/>
</dbReference>
<sequence length="373" mass="41500">MSFTGNDYSRFRSQQQNHRRSPSEGNSLATEGNLQTPINSNNQADGASPPPVYQSPRGYANQSPRGLPRLDPNRPPGTLWFDDDTSVAATVRSIFEKDFKEPHANWSQTSVVVVDRWFETFARVRLEFEAKLKDRMSDQVGRWKGKWKEKGDEAKPRWIDLEVWKGLVSFWRDPKSERKSINSRNARYHDPDGLGIHKHRSGQTSYKARARKCMTGESTTDFLILLDETHRKPDGSDTTESTGSGGLSVQAKNKIYAQKGRIYGACSLQHEASSAHTGPVLPRDDPVVLSQKLAAAEALIANQAEKITSFDAYFDYLAEKDLEFDALFRARSSTRTEPISSEPPDAPGIGPEAVEPEAVVANPNTGSSPSEAF</sequence>
<proteinExistence type="predicted"/>
<evidence type="ECO:0000256" key="1">
    <source>
        <dbReference type="SAM" id="MobiDB-lite"/>
    </source>
</evidence>
<dbReference type="Proteomes" id="UP000516314">
    <property type="component" value="Chromosome 2"/>
</dbReference>
<organism evidence="2 3">
    <name type="scientific">Arabidopsis thaliana</name>
    <name type="common">Mouse-ear cress</name>
    <dbReference type="NCBI Taxonomy" id="3702"/>
    <lineage>
        <taxon>Eukaryota</taxon>
        <taxon>Viridiplantae</taxon>
        <taxon>Streptophyta</taxon>
        <taxon>Embryophyta</taxon>
        <taxon>Tracheophyta</taxon>
        <taxon>Spermatophyta</taxon>
        <taxon>Magnoliopsida</taxon>
        <taxon>eudicotyledons</taxon>
        <taxon>Gunneridae</taxon>
        <taxon>Pentapetalae</taxon>
        <taxon>rosids</taxon>
        <taxon>malvids</taxon>
        <taxon>Brassicales</taxon>
        <taxon>Brassicaceae</taxon>
        <taxon>Camelineae</taxon>
        <taxon>Arabidopsis</taxon>
    </lineage>
</organism>
<dbReference type="InterPro" id="IPR004252">
    <property type="entry name" value="Probable_transposase_24"/>
</dbReference>
<feature type="region of interest" description="Disordered" evidence="1">
    <location>
        <begin position="1"/>
        <end position="81"/>
    </location>
</feature>